<protein>
    <submittedName>
        <fullName evidence="1">Uncharacterized protein</fullName>
    </submittedName>
</protein>
<dbReference type="AlphaFoldDB" id="A0A345Z3T0"/>
<proteinExistence type="predicted"/>
<evidence type="ECO:0000313" key="1">
    <source>
        <dbReference type="EMBL" id="AXK51259.1"/>
    </source>
</evidence>
<sequence>MKVAKGQNELSQFNQAVKKHINILKQVRKSISDSCQVMKKTFADFGIHFKKLGDFEYNALTDFSQEINLDVALIIYSKLKPTKPSFSKLQLKIDKAIDQISNQFSITKIKNNEYIKITKVINDTKINFYLQPVVKTVLTNKKSAYFVLRNQFVQEDLMVKVTDSFKKANKIANNNLVSLKLIIKYTLKNDFDYNYNIDMLILRWFYEYFCKKIDNYIFKKTFQKKSEDFKDFNIKNFTKLNNLQHWFNRNVNFKEMMTYILERFFKTNTYYFNNFNFIEEELFESISRYSVFTNSNFQLPVDYFEDFKIFDLRNYESQYELQSGLSESEGYSKVAFDFARAHDRRYVVSPVLKTGSANLVIYQKALIKKSKELYDKLPNEIIAEIKSLKQREAMEALNQLAHNWLSIYQAKLIYSKPYFDTKYPIHLIKNFDDLMETMVQTIDGISEKQFLVGFDN</sequence>
<dbReference type="EMBL" id="CP031376">
    <property type="protein sequence ID" value="AXK51259.1"/>
    <property type="molecule type" value="Genomic_DNA"/>
</dbReference>
<evidence type="ECO:0000313" key="2">
    <source>
        <dbReference type="Proteomes" id="UP000254792"/>
    </source>
</evidence>
<keyword evidence="2" id="KW-1185">Reference proteome</keyword>
<name>A0A345Z3T0_9MOLU</name>
<dbReference type="KEGG" id="salx:SALLE_v1c05870"/>
<dbReference type="RefSeq" id="WP_115558165.1">
    <property type="nucleotide sequence ID" value="NZ_CP031376.1"/>
</dbReference>
<reference evidence="1 2" key="1">
    <citation type="submission" date="2018-07" db="EMBL/GenBank/DDBJ databases">
        <title>Complete genome sequence of Spiroplasma alleghenense PLHS-1 (ATCC 51752).</title>
        <authorList>
            <person name="Chou L."/>
            <person name="Lee T.-Y."/>
            <person name="Tsai Y.-M."/>
            <person name="Kuo C.-H."/>
        </authorList>
    </citation>
    <scope>NUCLEOTIDE SEQUENCE [LARGE SCALE GENOMIC DNA]</scope>
    <source>
        <strain evidence="1 2">PLHS-1</strain>
    </source>
</reference>
<dbReference type="Proteomes" id="UP000254792">
    <property type="component" value="Chromosome"/>
</dbReference>
<accession>A0A345Z3T0</accession>
<gene>
    <name evidence="1" type="ORF">SALLE_v1c05870</name>
</gene>
<organism evidence="1 2">
    <name type="scientific">Spiroplasma alleghenense</name>
    <dbReference type="NCBI Taxonomy" id="216931"/>
    <lineage>
        <taxon>Bacteria</taxon>
        <taxon>Bacillati</taxon>
        <taxon>Mycoplasmatota</taxon>
        <taxon>Mollicutes</taxon>
        <taxon>Entomoplasmatales</taxon>
        <taxon>Spiroplasmataceae</taxon>
        <taxon>Spiroplasma</taxon>
    </lineage>
</organism>
<dbReference type="OrthoDB" id="387437at2"/>